<dbReference type="PANTHER" id="PTHR46116:SF13">
    <property type="entry name" value="UBIQUITIN-CONJUGATING ENZYME E2 24-RELATED"/>
    <property type="match status" value="1"/>
</dbReference>
<sequence length="346" mass="41269">MDQHIQSASNIENYRSKTNSEDLEIKTIFGEIEEIQDEVEKSYNRFRNFDIISHPPLDHYYSNYRSKTNSEDLEIKTIFGEIEETQDEVEKSYNRFRNFDIISHPPLDHYYSNYMYPEKTIRGSSLSRRIEQEWSLLDENMPNSIFVRAYQHRIDLLRAAIIGPPGTPYHHCLFFFDICFPRNYPSTPPKLHYHSYNLDLNPSLRRDGKVCLTLCETWFHRLKQNWLGSNNREKWNPNESNLLQVLRGIQNLISSSNSRSLEHSRFMSTCEKMIRILRQPPQDFQDFVAGHFRKRAHPVLLKFKENNYDSKLMIDLFVRLFKAFEANGAYCKHHLDFLKSRNLQNQ</sequence>
<keyword evidence="2" id="KW-0833">Ubl conjugation pathway</keyword>
<proteinExistence type="predicted"/>
<dbReference type="GO" id="GO:0061631">
    <property type="term" value="F:ubiquitin conjugating enzyme activity"/>
    <property type="evidence" value="ECO:0007669"/>
    <property type="project" value="TreeGrafter"/>
</dbReference>
<comment type="caution">
    <text evidence="4">The sequence shown here is derived from an EMBL/GenBank/DDBJ whole genome shotgun (WGS) entry which is preliminary data.</text>
</comment>
<reference evidence="4" key="1">
    <citation type="submission" date="2020-06" db="EMBL/GenBank/DDBJ databases">
        <authorList>
            <person name="Li T."/>
            <person name="Hu X."/>
            <person name="Zhang T."/>
            <person name="Song X."/>
            <person name="Zhang H."/>
            <person name="Dai N."/>
            <person name="Sheng W."/>
            <person name="Hou X."/>
            <person name="Wei L."/>
        </authorList>
    </citation>
    <scope>NUCLEOTIDE SEQUENCE</scope>
    <source>
        <strain evidence="4">KEN1</strain>
        <tissue evidence="4">Leaf</tissue>
    </source>
</reference>
<organism evidence="4">
    <name type="scientific">Sesamum latifolium</name>
    <dbReference type="NCBI Taxonomy" id="2727402"/>
    <lineage>
        <taxon>Eukaryota</taxon>
        <taxon>Viridiplantae</taxon>
        <taxon>Streptophyta</taxon>
        <taxon>Embryophyta</taxon>
        <taxon>Tracheophyta</taxon>
        <taxon>Spermatophyta</taxon>
        <taxon>Magnoliopsida</taxon>
        <taxon>eudicotyledons</taxon>
        <taxon>Gunneridae</taxon>
        <taxon>Pentapetalae</taxon>
        <taxon>asterids</taxon>
        <taxon>lamiids</taxon>
        <taxon>Lamiales</taxon>
        <taxon>Pedaliaceae</taxon>
        <taxon>Sesamum</taxon>
    </lineage>
</organism>
<gene>
    <name evidence="4" type="ORF">Slati_0605900</name>
</gene>
<evidence type="ECO:0000256" key="1">
    <source>
        <dbReference type="ARBA" id="ARBA00022679"/>
    </source>
</evidence>
<protein>
    <submittedName>
        <fullName evidence="4">Ubiquitin-conjugating enzyme E2 25</fullName>
    </submittedName>
</protein>
<dbReference type="PROSITE" id="PS50127">
    <property type="entry name" value="UBC_2"/>
    <property type="match status" value="1"/>
</dbReference>
<feature type="domain" description="UBC core" evidence="3">
    <location>
        <begin position="125"/>
        <end position="297"/>
    </location>
</feature>
<dbReference type="SUPFAM" id="SSF54495">
    <property type="entry name" value="UBC-like"/>
    <property type="match status" value="1"/>
</dbReference>
<accession>A0AAW2Y250</accession>
<dbReference type="InterPro" id="IPR000608">
    <property type="entry name" value="UBC"/>
</dbReference>
<keyword evidence="1" id="KW-0808">Transferase</keyword>
<dbReference type="SMART" id="SM00212">
    <property type="entry name" value="UBCc"/>
    <property type="match status" value="1"/>
</dbReference>
<name>A0AAW2Y250_9LAMI</name>
<reference evidence="4" key="2">
    <citation type="journal article" date="2024" name="Plant">
        <title>Genomic evolution and insights into agronomic trait innovations of Sesamum species.</title>
        <authorList>
            <person name="Miao H."/>
            <person name="Wang L."/>
            <person name="Qu L."/>
            <person name="Liu H."/>
            <person name="Sun Y."/>
            <person name="Le M."/>
            <person name="Wang Q."/>
            <person name="Wei S."/>
            <person name="Zheng Y."/>
            <person name="Lin W."/>
            <person name="Duan Y."/>
            <person name="Cao H."/>
            <person name="Xiong S."/>
            <person name="Wang X."/>
            <person name="Wei L."/>
            <person name="Li C."/>
            <person name="Ma Q."/>
            <person name="Ju M."/>
            <person name="Zhao R."/>
            <person name="Li G."/>
            <person name="Mu C."/>
            <person name="Tian Q."/>
            <person name="Mei H."/>
            <person name="Zhang T."/>
            <person name="Gao T."/>
            <person name="Zhang H."/>
        </authorList>
    </citation>
    <scope>NUCLEOTIDE SEQUENCE</scope>
    <source>
        <strain evidence="4">KEN1</strain>
    </source>
</reference>
<dbReference type="InterPro" id="IPR016135">
    <property type="entry name" value="UBQ-conjugating_enzyme/RWD"/>
</dbReference>
<dbReference type="EMBL" id="JACGWN010000002">
    <property type="protein sequence ID" value="KAL0459787.1"/>
    <property type="molecule type" value="Genomic_DNA"/>
</dbReference>
<evidence type="ECO:0000256" key="2">
    <source>
        <dbReference type="ARBA" id="ARBA00022786"/>
    </source>
</evidence>
<dbReference type="PANTHER" id="PTHR46116">
    <property type="entry name" value="(E3-INDEPENDENT) E2 UBIQUITIN-CONJUGATING ENZYME"/>
    <property type="match status" value="1"/>
</dbReference>
<evidence type="ECO:0000259" key="3">
    <source>
        <dbReference type="PROSITE" id="PS50127"/>
    </source>
</evidence>
<evidence type="ECO:0000313" key="4">
    <source>
        <dbReference type="EMBL" id="KAL0459787.1"/>
    </source>
</evidence>
<dbReference type="Gene3D" id="3.10.110.10">
    <property type="entry name" value="Ubiquitin Conjugating Enzyme"/>
    <property type="match status" value="1"/>
</dbReference>
<dbReference type="AlphaFoldDB" id="A0AAW2Y250"/>
<dbReference type="Pfam" id="PF00179">
    <property type="entry name" value="UQ_con"/>
    <property type="match status" value="1"/>
</dbReference>